<gene>
    <name evidence="2" type="ORF">NDU88_003999</name>
</gene>
<feature type="region of interest" description="Disordered" evidence="1">
    <location>
        <begin position="1"/>
        <end position="131"/>
    </location>
</feature>
<organism evidence="2 3">
    <name type="scientific">Pleurodeles waltl</name>
    <name type="common">Iberian ribbed newt</name>
    <dbReference type="NCBI Taxonomy" id="8319"/>
    <lineage>
        <taxon>Eukaryota</taxon>
        <taxon>Metazoa</taxon>
        <taxon>Chordata</taxon>
        <taxon>Craniata</taxon>
        <taxon>Vertebrata</taxon>
        <taxon>Euteleostomi</taxon>
        <taxon>Amphibia</taxon>
        <taxon>Batrachia</taxon>
        <taxon>Caudata</taxon>
        <taxon>Salamandroidea</taxon>
        <taxon>Salamandridae</taxon>
        <taxon>Pleurodelinae</taxon>
        <taxon>Pleurodeles</taxon>
    </lineage>
</organism>
<sequence>MEEAETTRGGSLGHRDIRVTNGEGPLAKEGVDTGDTEKKKVKPPKDSNPKSSDKPPKAASAPKTMLTKGPKEPNGSPTKGYRKKRTFKTELDTLVHRGGQAKSKALSTAAGSSSLVRDVTAAGSKPNSERI</sequence>
<accession>A0AAV7M5P2</accession>
<evidence type="ECO:0000313" key="2">
    <source>
        <dbReference type="EMBL" id="KAJ1098892.1"/>
    </source>
</evidence>
<evidence type="ECO:0000256" key="1">
    <source>
        <dbReference type="SAM" id="MobiDB-lite"/>
    </source>
</evidence>
<dbReference type="EMBL" id="JANPWB010000014">
    <property type="protein sequence ID" value="KAJ1098892.1"/>
    <property type="molecule type" value="Genomic_DNA"/>
</dbReference>
<evidence type="ECO:0000313" key="3">
    <source>
        <dbReference type="Proteomes" id="UP001066276"/>
    </source>
</evidence>
<reference evidence="2" key="1">
    <citation type="journal article" date="2022" name="bioRxiv">
        <title>Sequencing and chromosome-scale assembly of the giantPleurodeles waltlgenome.</title>
        <authorList>
            <person name="Brown T."/>
            <person name="Elewa A."/>
            <person name="Iarovenko S."/>
            <person name="Subramanian E."/>
            <person name="Araus A.J."/>
            <person name="Petzold A."/>
            <person name="Susuki M."/>
            <person name="Suzuki K.-i.T."/>
            <person name="Hayashi T."/>
            <person name="Toyoda A."/>
            <person name="Oliveira C."/>
            <person name="Osipova E."/>
            <person name="Leigh N.D."/>
            <person name="Simon A."/>
            <person name="Yun M.H."/>
        </authorList>
    </citation>
    <scope>NUCLEOTIDE SEQUENCE</scope>
    <source>
        <strain evidence="2">20211129_DDA</strain>
        <tissue evidence="2">Liver</tissue>
    </source>
</reference>
<comment type="caution">
    <text evidence="2">The sequence shown here is derived from an EMBL/GenBank/DDBJ whole genome shotgun (WGS) entry which is preliminary data.</text>
</comment>
<protein>
    <submittedName>
        <fullName evidence="2">Uncharacterized protein</fullName>
    </submittedName>
</protein>
<keyword evidence="3" id="KW-1185">Reference proteome</keyword>
<name>A0AAV7M5P2_PLEWA</name>
<proteinExistence type="predicted"/>
<dbReference type="AlphaFoldDB" id="A0AAV7M5P2"/>
<feature type="compositionally biased region" description="Polar residues" evidence="1">
    <location>
        <begin position="105"/>
        <end position="115"/>
    </location>
</feature>
<dbReference type="Proteomes" id="UP001066276">
    <property type="component" value="Chromosome 10"/>
</dbReference>
<feature type="compositionally biased region" description="Basic and acidic residues" evidence="1">
    <location>
        <begin position="29"/>
        <end position="56"/>
    </location>
</feature>